<dbReference type="PROSITE" id="PS00560">
    <property type="entry name" value="CARBOXYPEPT_SER_HIS"/>
    <property type="match status" value="1"/>
</dbReference>
<accession>A0AAV0FLB2</accession>
<dbReference type="InterPro" id="IPR029058">
    <property type="entry name" value="AB_hydrolase_fold"/>
</dbReference>
<dbReference type="Pfam" id="PF00450">
    <property type="entry name" value="Peptidase_S10"/>
    <property type="match status" value="1"/>
</dbReference>
<evidence type="ECO:0000256" key="2">
    <source>
        <dbReference type="ARBA" id="ARBA00022645"/>
    </source>
</evidence>
<evidence type="ECO:0000313" key="6">
    <source>
        <dbReference type="EMBL" id="CAH9136037.1"/>
    </source>
</evidence>
<comment type="similarity">
    <text evidence="1">Belongs to the peptidase S10 family.</text>
</comment>
<dbReference type="Gene3D" id="3.40.50.1820">
    <property type="entry name" value="alpha/beta hydrolase"/>
    <property type="match status" value="1"/>
</dbReference>
<dbReference type="GO" id="GO:0004185">
    <property type="term" value="F:serine-type carboxypeptidase activity"/>
    <property type="evidence" value="ECO:0007669"/>
    <property type="project" value="InterPro"/>
</dbReference>
<organism evidence="6 7">
    <name type="scientific">Cuscuta epithymum</name>
    <dbReference type="NCBI Taxonomy" id="186058"/>
    <lineage>
        <taxon>Eukaryota</taxon>
        <taxon>Viridiplantae</taxon>
        <taxon>Streptophyta</taxon>
        <taxon>Embryophyta</taxon>
        <taxon>Tracheophyta</taxon>
        <taxon>Spermatophyta</taxon>
        <taxon>Magnoliopsida</taxon>
        <taxon>eudicotyledons</taxon>
        <taxon>Gunneridae</taxon>
        <taxon>Pentapetalae</taxon>
        <taxon>asterids</taxon>
        <taxon>lamiids</taxon>
        <taxon>Solanales</taxon>
        <taxon>Convolvulaceae</taxon>
        <taxon>Cuscuteae</taxon>
        <taxon>Cuscuta</taxon>
        <taxon>Cuscuta subgen. Cuscuta</taxon>
    </lineage>
</organism>
<evidence type="ECO:0000256" key="1">
    <source>
        <dbReference type="ARBA" id="ARBA00009431"/>
    </source>
</evidence>
<evidence type="ECO:0000256" key="5">
    <source>
        <dbReference type="ARBA" id="ARBA00023180"/>
    </source>
</evidence>
<name>A0AAV0FLB2_9ASTE</name>
<protein>
    <submittedName>
        <fullName evidence="6">Uncharacterized protein</fullName>
    </submittedName>
</protein>
<dbReference type="AlphaFoldDB" id="A0AAV0FLB2"/>
<dbReference type="InterPro" id="IPR001563">
    <property type="entry name" value="Peptidase_S10"/>
</dbReference>
<gene>
    <name evidence="6" type="ORF">CEPIT_LOCUS34972</name>
</gene>
<keyword evidence="2" id="KW-0121">Carboxypeptidase</keyword>
<reference evidence="6" key="1">
    <citation type="submission" date="2022-07" db="EMBL/GenBank/DDBJ databases">
        <authorList>
            <person name="Macas J."/>
            <person name="Novak P."/>
            <person name="Neumann P."/>
        </authorList>
    </citation>
    <scope>NUCLEOTIDE SEQUENCE</scope>
</reference>
<dbReference type="EMBL" id="CAMAPF010000992">
    <property type="protein sequence ID" value="CAH9136037.1"/>
    <property type="molecule type" value="Genomic_DNA"/>
</dbReference>
<evidence type="ECO:0000256" key="4">
    <source>
        <dbReference type="ARBA" id="ARBA00022801"/>
    </source>
</evidence>
<proteinExistence type="inferred from homology"/>
<dbReference type="InterPro" id="IPR033124">
    <property type="entry name" value="Ser_caboxypep_his_AS"/>
</dbReference>
<sequence>MSNVEKYLNQQKVREALGVGAIQFVSCSQIVYNAMIQDWMRNYDVGIPALLEQGINVLIYAGEFDFICNWLGNSRWVHAMKWLGQKDFGIAPNVSFTVDGEVKGTLKSHGPLSFLKVSDAGHMVPMDQPKAALVMLQRWMQGKLTSTA</sequence>
<comment type="caution">
    <text evidence="6">The sequence shown here is derived from an EMBL/GenBank/DDBJ whole genome shotgun (WGS) entry which is preliminary data.</text>
</comment>
<dbReference type="GO" id="GO:0006508">
    <property type="term" value="P:proteolysis"/>
    <property type="evidence" value="ECO:0007669"/>
    <property type="project" value="UniProtKB-KW"/>
</dbReference>
<keyword evidence="5" id="KW-0325">Glycoprotein</keyword>
<dbReference type="SUPFAM" id="SSF53474">
    <property type="entry name" value="alpha/beta-Hydrolases"/>
    <property type="match status" value="1"/>
</dbReference>
<dbReference type="Proteomes" id="UP001152523">
    <property type="component" value="Unassembled WGS sequence"/>
</dbReference>
<keyword evidence="3" id="KW-0645">Protease</keyword>
<evidence type="ECO:0000256" key="3">
    <source>
        <dbReference type="ARBA" id="ARBA00022670"/>
    </source>
</evidence>
<evidence type="ECO:0000313" key="7">
    <source>
        <dbReference type="Proteomes" id="UP001152523"/>
    </source>
</evidence>
<keyword evidence="7" id="KW-1185">Reference proteome</keyword>
<keyword evidence="4" id="KW-0378">Hydrolase</keyword>